<keyword evidence="9" id="KW-1043">Host membrane</keyword>
<evidence type="ECO:0000256" key="10">
    <source>
        <dbReference type="ARBA" id="ARBA00022989"/>
    </source>
</evidence>
<protein>
    <recommendedName>
        <fullName evidence="4">Capsid protein G8P</fullName>
    </recommendedName>
    <alternativeName>
        <fullName evidence="15">Coat protein B</fullName>
    </alternativeName>
    <alternativeName>
        <fullName evidence="14">Gene 8 protein</fullName>
    </alternativeName>
    <alternativeName>
        <fullName evidence="13">Major coat protein</fullName>
    </alternativeName>
</protein>
<feature type="transmembrane region" description="Helical" evidence="16">
    <location>
        <begin position="20"/>
        <end position="41"/>
    </location>
</feature>
<dbReference type="SUPFAM" id="SSF57987">
    <property type="entry name" value="Inovirus (filamentous phage) major coat protein"/>
    <property type="match status" value="1"/>
</dbReference>
<evidence type="ECO:0000256" key="15">
    <source>
        <dbReference type="ARBA" id="ARBA00031879"/>
    </source>
</evidence>
<dbReference type="EMBL" id="PP511697">
    <property type="protein sequence ID" value="XCD06652.1"/>
    <property type="molecule type" value="Genomic_DNA"/>
</dbReference>
<evidence type="ECO:0000313" key="17">
    <source>
        <dbReference type="EMBL" id="XCD06652.1"/>
    </source>
</evidence>
<name>A0AAU8B5X0_9VIRU</name>
<evidence type="ECO:0000256" key="2">
    <source>
        <dbReference type="ARBA" id="ARBA00004328"/>
    </source>
</evidence>
<evidence type="ECO:0000256" key="4">
    <source>
        <dbReference type="ARBA" id="ARBA00018057"/>
    </source>
</evidence>
<evidence type="ECO:0000256" key="5">
    <source>
        <dbReference type="ARBA" id="ARBA00022497"/>
    </source>
</evidence>
<comment type="subcellular location">
    <subcellularLocation>
        <location evidence="1">Host membrane</location>
        <topology evidence="1">Single-pass type I membrane protein</topology>
    </subcellularLocation>
    <subcellularLocation>
        <location evidence="2">Virion</location>
    </subcellularLocation>
</comment>
<dbReference type="Gene3D" id="1.20.5.80">
    <property type="match status" value="1"/>
</dbReference>
<keyword evidence="7 16" id="KW-0812">Transmembrane</keyword>
<organism evidence="17">
    <name type="scientific">Dulem virus 72</name>
    <dbReference type="NCBI Taxonomy" id="3145783"/>
    <lineage>
        <taxon>Viruses</taxon>
        <taxon>Monodnaviria</taxon>
        <taxon>Loebvirae</taxon>
        <taxon>Hofneiviricota</taxon>
        <taxon>Faserviricetes</taxon>
        <taxon>Tubulavirales</taxon>
        <taxon>Inoviridae</taxon>
        <taxon>Inovirus</taxon>
    </lineage>
</organism>
<comment type="function">
    <text evidence="12">Self assembles to form a helical capsid wrapping up the viral genomic DNA. The capsid displays a filamentous structure with a length of 760-1950 nm and a width of 6-8 nm. The virion assembly and budding take place at the host inner membrane.</text>
</comment>
<keyword evidence="8" id="KW-0946">Virion</keyword>
<sequence length="49" mass="5033">MAQALTTAFEAVKTDVTGMLTSILPIAAGIAGGFIAVKLGFKYFKGLAK</sequence>
<dbReference type="InterPro" id="IPR008020">
    <property type="entry name" value="G8P"/>
</dbReference>
<evidence type="ECO:0000256" key="16">
    <source>
        <dbReference type="SAM" id="Phobius"/>
    </source>
</evidence>
<evidence type="ECO:0000256" key="3">
    <source>
        <dbReference type="ARBA" id="ARBA00005488"/>
    </source>
</evidence>
<proteinExistence type="inferred from homology"/>
<dbReference type="InterPro" id="IPR023390">
    <property type="entry name" value="Phage_M13_G8P_capsid_dom_sf"/>
</dbReference>
<dbReference type="Pfam" id="PF19199">
    <property type="entry name" value="Phage_coatGP8"/>
    <property type="match status" value="1"/>
</dbReference>
<evidence type="ECO:0000256" key="9">
    <source>
        <dbReference type="ARBA" id="ARBA00022870"/>
    </source>
</evidence>
<keyword evidence="6" id="KW-0167">Capsid protein</keyword>
<dbReference type="GO" id="GO:0033644">
    <property type="term" value="C:host cell membrane"/>
    <property type="evidence" value="ECO:0007669"/>
    <property type="project" value="UniProtKB-SubCell"/>
</dbReference>
<comment type="similarity">
    <text evidence="3">Belongs to the inovirus capsid protein family.</text>
</comment>
<dbReference type="GO" id="GO:0019029">
    <property type="term" value="C:helical viral capsid"/>
    <property type="evidence" value="ECO:0007669"/>
    <property type="project" value="UniProtKB-KW"/>
</dbReference>
<accession>A0AAU8B5X0</accession>
<keyword evidence="10 16" id="KW-1133">Transmembrane helix</keyword>
<evidence type="ECO:0000256" key="13">
    <source>
        <dbReference type="ARBA" id="ARBA00029742"/>
    </source>
</evidence>
<evidence type="ECO:0000256" key="14">
    <source>
        <dbReference type="ARBA" id="ARBA00031490"/>
    </source>
</evidence>
<keyword evidence="5" id="KW-1139">Helical capsid protein</keyword>
<evidence type="ECO:0000256" key="8">
    <source>
        <dbReference type="ARBA" id="ARBA00022844"/>
    </source>
</evidence>
<reference evidence="17" key="1">
    <citation type="submission" date="2024-03" db="EMBL/GenBank/DDBJ databases">
        <title>Diverse circular DNA viruses in blood, oral, and fecal samples of captive lemurs.</title>
        <authorList>
            <person name="Paietta E.N."/>
            <person name="Kraberger S."/>
            <person name="Lund M.C."/>
            <person name="Custer J.M."/>
            <person name="Vargas K.M."/>
            <person name="Ehmke E.E."/>
            <person name="Yoder A.D."/>
            <person name="Varsani A."/>
        </authorList>
    </citation>
    <scope>NUCLEOTIDE SEQUENCE</scope>
    <source>
        <strain evidence="17">Duke_25SF_178</strain>
    </source>
</reference>
<evidence type="ECO:0000256" key="12">
    <source>
        <dbReference type="ARBA" id="ARBA00025102"/>
    </source>
</evidence>
<keyword evidence="11 16" id="KW-0472">Membrane</keyword>
<evidence type="ECO:0000256" key="1">
    <source>
        <dbReference type="ARBA" id="ARBA00004313"/>
    </source>
</evidence>
<evidence type="ECO:0000256" key="7">
    <source>
        <dbReference type="ARBA" id="ARBA00022692"/>
    </source>
</evidence>
<evidence type="ECO:0000256" key="11">
    <source>
        <dbReference type="ARBA" id="ARBA00023136"/>
    </source>
</evidence>
<evidence type="ECO:0000256" key="6">
    <source>
        <dbReference type="ARBA" id="ARBA00022561"/>
    </source>
</evidence>